<protein>
    <submittedName>
        <fullName evidence="1">Uncharacterized protein</fullName>
    </submittedName>
</protein>
<evidence type="ECO:0000313" key="1">
    <source>
        <dbReference type="EMBL" id="KAK8509528.1"/>
    </source>
</evidence>
<comment type="caution">
    <text evidence="1">The sequence shown here is derived from an EMBL/GenBank/DDBJ whole genome shotgun (WGS) entry which is preliminary data.</text>
</comment>
<dbReference type="Proteomes" id="UP001472677">
    <property type="component" value="Unassembled WGS sequence"/>
</dbReference>
<sequence>MRKRQLKQKDIRISGDTTKVSRLPASTRILESTYKDNKECLLYGDEGLNMVLKCGNFLNCWKDIHTTILWKSVNSVYHRAQIPFKRNDNHLGSPEELGLEFPRLAECNVIRLTIIDMLSPYDVVDEDQFLAFSRARVVMVEYGLLFLSFVQHSGDAIELFAGMNYSSNNSLVAYKLKWFLLICIQAIHQNRNELDENLLRAAKKSTASTTFLFKALVFLLDFKLSWTETIDVVLSLRECSFGLVIDIAVYTNILLDILPFMVSFNRESYMVGEVDMTMGKKKGELISDSNLEQMITDPSKLVQCFQFGPVF</sequence>
<dbReference type="EMBL" id="JBBPBM010000091">
    <property type="protein sequence ID" value="KAK8509528.1"/>
    <property type="molecule type" value="Genomic_DNA"/>
</dbReference>
<gene>
    <name evidence="1" type="ORF">V6N12_001533</name>
</gene>
<keyword evidence="2" id="KW-1185">Reference proteome</keyword>
<name>A0ABR2BRB9_9ROSI</name>
<proteinExistence type="predicted"/>
<accession>A0ABR2BRB9</accession>
<evidence type="ECO:0000313" key="2">
    <source>
        <dbReference type="Proteomes" id="UP001472677"/>
    </source>
</evidence>
<reference evidence="1 2" key="1">
    <citation type="journal article" date="2024" name="G3 (Bethesda)">
        <title>Genome assembly of Hibiscus sabdariffa L. provides insights into metabolisms of medicinal natural products.</title>
        <authorList>
            <person name="Kim T."/>
        </authorList>
    </citation>
    <scope>NUCLEOTIDE SEQUENCE [LARGE SCALE GENOMIC DNA]</scope>
    <source>
        <strain evidence="1">TK-2024</strain>
        <tissue evidence="1">Old leaves</tissue>
    </source>
</reference>
<organism evidence="1 2">
    <name type="scientific">Hibiscus sabdariffa</name>
    <name type="common">roselle</name>
    <dbReference type="NCBI Taxonomy" id="183260"/>
    <lineage>
        <taxon>Eukaryota</taxon>
        <taxon>Viridiplantae</taxon>
        <taxon>Streptophyta</taxon>
        <taxon>Embryophyta</taxon>
        <taxon>Tracheophyta</taxon>
        <taxon>Spermatophyta</taxon>
        <taxon>Magnoliopsida</taxon>
        <taxon>eudicotyledons</taxon>
        <taxon>Gunneridae</taxon>
        <taxon>Pentapetalae</taxon>
        <taxon>rosids</taxon>
        <taxon>malvids</taxon>
        <taxon>Malvales</taxon>
        <taxon>Malvaceae</taxon>
        <taxon>Malvoideae</taxon>
        <taxon>Hibiscus</taxon>
    </lineage>
</organism>